<comment type="caution">
    <text evidence="9">The sequence shown here is derived from an EMBL/GenBank/DDBJ whole genome shotgun (WGS) entry which is preliminary data.</text>
</comment>
<evidence type="ECO:0000256" key="6">
    <source>
        <dbReference type="ARBA" id="ARBA00023136"/>
    </source>
</evidence>
<evidence type="ECO:0000256" key="2">
    <source>
        <dbReference type="ARBA" id="ARBA00022448"/>
    </source>
</evidence>
<feature type="domain" description="ABC-2 type transporter transmembrane" evidence="8">
    <location>
        <begin position="53"/>
        <end position="246"/>
    </location>
</feature>
<dbReference type="Pfam" id="PF01061">
    <property type="entry name" value="ABC2_membrane"/>
    <property type="match status" value="1"/>
</dbReference>
<evidence type="ECO:0000259" key="8">
    <source>
        <dbReference type="Pfam" id="PF01061"/>
    </source>
</evidence>
<dbReference type="InterPro" id="IPR013525">
    <property type="entry name" value="ABC2_TM"/>
</dbReference>
<dbReference type="GO" id="GO:0140359">
    <property type="term" value="F:ABC-type transporter activity"/>
    <property type="evidence" value="ECO:0007669"/>
    <property type="project" value="InterPro"/>
</dbReference>
<keyword evidence="6 7" id="KW-0472">Membrane</keyword>
<dbReference type="PANTHER" id="PTHR30413">
    <property type="entry name" value="INNER MEMBRANE TRANSPORT PERMEASE"/>
    <property type="match status" value="1"/>
</dbReference>
<organism evidence="9">
    <name type="scientific">mine drainage metagenome</name>
    <dbReference type="NCBI Taxonomy" id="410659"/>
    <lineage>
        <taxon>unclassified sequences</taxon>
        <taxon>metagenomes</taxon>
        <taxon>ecological metagenomes</taxon>
    </lineage>
</organism>
<accession>A0A1J5Q4F0</accession>
<keyword evidence="4 7" id="KW-0812">Transmembrane</keyword>
<name>A0A1J5Q4F0_9ZZZZ</name>
<dbReference type="EMBL" id="MLJW01002382">
    <property type="protein sequence ID" value="OIQ74796.1"/>
    <property type="molecule type" value="Genomic_DNA"/>
</dbReference>
<keyword evidence="5 7" id="KW-1133">Transmembrane helix</keyword>
<keyword evidence="2" id="KW-0813">Transport</keyword>
<proteinExistence type="predicted"/>
<feature type="transmembrane region" description="Helical" evidence="7">
    <location>
        <begin position="264"/>
        <end position="287"/>
    </location>
</feature>
<dbReference type="PANTHER" id="PTHR30413:SF10">
    <property type="entry name" value="CAPSULE POLYSACCHARIDE EXPORT INNER-MEMBRANE PROTEIN CTRC"/>
    <property type="match status" value="1"/>
</dbReference>
<gene>
    <name evidence="9" type="primary">tagG_9</name>
    <name evidence="9" type="ORF">GALL_435450</name>
</gene>
<feature type="transmembrane region" description="Helical" evidence="7">
    <location>
        <begin position="239"/>
        <end position="258"/>
    </location>
</feature>
<feature type="transmembrane region" description="Helical" evidence="7">
    <location>
        <begin position="58"/>
        <end position="80"/>
    </location>
</feature>
<comment type="subcellular location">
    <subcellularLocation>
        <location evidence="1">Cell membrane</location>
        <topology evidence="1">Multi-pass membrane protein</topology>
    </subcellularLocation>
</comment>
<keyword evidence="3" id="KW-1003">Cell membrane</keyword>
<dbReference type="GO" id="GO:0015920">
    <property type="term" value="P:lipopolysaccharide transport"/>
    <property type="evidence" value="ECO:0007669"/>
    <property type="project" value="TreeGrafter"/>
</dbReference>
<dbReference type="AlphaFoldDB" id="A0A1J5Q4F0"/>
<evidence type="ECO:0000256" key="5">
    <source>
        <dbReference type="ARBA" id="ARBA00022989"/>
    </source>
</evidence>
<evidence type="ECO:0000256" key="7">
    <source>
        <dbReference type="SAM" id="Phobius"/>
    </source>
</evidence>
<evidence type="ECO:0000313" key="9">
    <source>
        <dbReference type="EMBL" id="OIQ74796.1"/>
    </source>
</evidence>
<protein>
    <submittedName>
        <fullName evidence="9">Teichoic acid translocation permease protein TagG</fullName>
    </submittedName>
</protein>
<sequence length="297" mass="33496">MTSEPIDLTQKIQVFEPHKAALPPLGPYFRELWRRRRFALELSRFTDKAEYLDSPLGAVWLVLNPLMLAMVYYLLVTLLAGARGNKGTGSGFDTLAHILIGLFTWYFAQNCMTMGGSSVTLSGRLILNQAFPRVLLPLSSVVSAFRQFMPTLPIYMIIYVVGSRLDSKTTLTGMSWHTLWVPVIILFVALSGFGLALLFATMNVYFRDTSKILQYGGRIWLYLSPVLWLPERLHGWHRILLWANPLGPVLAMTTTVWIEGRSPSATQILASLAWAIGLVLFGGYFFISRERDFAVRV</sequence>
<evidence type="ECO:0000256" key="3">
    <source>
        <dbReference type="ARBA" id="ARBA00022475"/>
    </source>
</evidence>
<dbReference type="GO" id="GO:0005886">
    <property type="term" value="C:plasma membrane"/>
    <property type="evidence" value="ECO:0007669"/>
    <property type="project" value="UniProtKB-SubCell"/>
</dbReference>
<evidence type="ECO:0000256" key="4">
    <source>
        <dbReference type="ARBA" id="ARBA00022692"/>
    </source>
</evidence>
<feature type="transmembrane region" description="Helical" evidence="7">
    <location>
        <begin position="183"/>
        <end position="206"/>
    </location>
</feature>
<feature type="transmembrane region" description="Helical" evidence="7">
    <location>
        <begin position="92"/>
        <end position="108"/>
    </location>
</feature>
<reference evidence="9" key="1">
    <citation type="submission" date="2016-10" db="EMBL/GenBank/DDBJ databases">
        <title>Sequence of Gallionella enrichment culture.</title>
        <authorList>
            <person name="Poehlein A."/>
            <person name="Muehling M."/>
            <person name="Daniel R."/>
        </authorList>
    </citation>
    <scope>NUCLEOTIDE SEQUENCE</scope>
</reference>
<evidence type="ECO:0000256" key="1">
    <source>
        <dbReference type="ARBA" id="ARBA00004651"/>
    </source>
</evidence>